<evidence type="ECO:0000256" key="1">
    <source>
        <dbReference type="ARBA" id="ARBA00010699"/>
    </source>
</evidence>
<name>A0AAD5YIU6_9APHY</name>
<feature type="domain" description="Formyl transferase N-terminal" evidence="6">
    <location>
        <begin position="86"/>
        <end position="190"/>
    </location>
</feature>
<sequence length="620" mass="69090">MGRDNFSCVVLEQLHKATDVWSSLDVVTTDDWREGRNGSKLAVSPLKTMGQNLGLPIHAIPRTRQEFKTWQLPPPFGTSENPPPSHVLITASFGRILTPKMLHSFGPNRCLNVHPSLLPAYRGPAPIQHTLLDGLTETGVCVIEMLEFKKGIDSGRIFGQAQHSVAPMVEFQRLRDELAIKGGNVLVNVLRQMLNGEETSEPQASDETAPLAPLITAELALINFETMTAEEISTRSRALRHNRVTWCYLKTGPTVQFHHISCVDAVPAPILDQLTSPGLGIYDPSSSCLVVRCAGDTFLQVQSVKRRSRALLPAKEWWNGAMRCHDFEVSISNDDEGSIPEYASRLDNEYTVSCFIPSEAGKHFKINFINLTTHFFAEARCYIDGRLLTRTVVRPMTRNWADGVQVTSTTKAFLARAQLTPFPLSDDEQDLSTLEHNVENIGTIEVHILRIVQVQEEQWTGQMKYPEIGPMHESTKKAGSHQVSLGKAEPSSPILRAHASFVDFPERPRVKFIYHYRPRDILQAQGIIPLPPAASSSRTSRASSLERQPPQRKRSHSIINDEPYMKKRRVADPEHDHLPSGLDPEPPSPPPHSAIAELYPELYGDTLGDDLAALEASHLQ</sequence>
<dbReference type="Pfam" id="PF02911">
    <property type="entry name" value="Formyl_trans_C"/>
    <property type="match status" value="1"/>
</dbReference>
<dbReference type="GO" id="GO:0004479">
    <property type="term" value="F:methionyl-tRNA formyltransferase activity"/>
    <property type="evidence" value="ECO:0007669"/>
    <property type="project" value="UniProtKB-EC"/>
</dbReference>
<evidence type="ECO:0000256" key="4">
    <source>
        <dbReference type="ARBA" id="ARBA00022917"/>
    </source>
</evidence>
<organism evidence="9 10">
    <name type="scientific">Meripilus lineatus</name>
    <dbReference type="NCBI Taxonomy" id="2056292"/>
    <lineage>
        <taxon>Eukaryota</taxon>
        <taxon>Fungi</taxon>
        <taxon>Dikarya</taxon>
        <taxon>Basidiomycota</taxon>
        <taxon>Agaricomycotina</taxon>
        <taxon>Agaricomycetes</taxon>
        <taxon>Polyporales</taxon>
        <taxon>Meripilaceae</taxon>
        <taxon>Meripilus</taxon>
    </lineage>
</organism>
<dbReference type="SUPFAM" id="SSF53328">
    <property type="entry name" value="Formyltransferase"/>
    <property type="match status" value="1"/>
</dbReference>
<feature type="domain" description="DUF7918" evidence="8">
    <location>
        <begin position="338"/>
        <end position="529"/>
    </location>
</feature>
<evidence type="ECO:0000259" key="6">
    <source>
        <dbReference type="Pfam" id="PF00551"/>
    </source>
</evidence>
<dbReference type="Gene3D" id="3.40.50.12230">
    <property type="match status" value="1"/>
</dbReference>
<dbReference type="InterPro" id="IPR002376">
    <property type="entry name" value="Formyl_transf_N"/>
</dbReference>
<gene>
    <name evidence="9" type="ORF">NLI96_g3616</name>
</gene>
<keyword evidence="10" id="KW-1185">Reference proteome</keyword>
<evidence type="ECO:0000256" key="2">
    <source>
        <dbReference type="ARBA" id="ARBA00012261"/>
    </source>
</evidence>
<evidence type="ECO:0000313" key="9">
    <source>
        <dbReference type="EMBL" id="KAJ3487326.1"/>
    </source>
</evidence>
<reference evidence="9" key="1">
    <citation type="submission" date="2022-07" db="EMBL/GenBank/DDBJ databases">
        <title>Genome Sequence of Physisporinus lineatus.</title>
        <authorList>
            <person name="Buettner E."/>
        </authorList>
    </citation>
    <scope>NUCLEOTIDE SEQUENCE</scope>
    <source>
        <strain evidence="9">VT162</strain>
    </source>
</reference>
<keyword evidence="4" id="KW-0648">Protein biosynthesis</keyword>
<protein>
    <recommendedName>
        <fullName evidence="2">methionyl-tRNA formyltransferase</fullName>
        <ecNumber evidence="2">2.1.2.9</ecNumber>
    </recommendedName>
</protein>
<feature type="compositionally biased region" description="Low complexity" evidence="5">
    <location>
        <begin position="533"/>
        <end position="543"/>
    </location>
</feature>
<comment type="similarity">
    <text evidence="1">Belongs to the Fmt family.</text>
</comment>
<dbReference type="InterPro" id="IPR041711">
    <property type="entry name" value="Met-tRNA-FMT_N"/>
</dbReference>
<dbReference type="Proteomes" id="UP001212997">
    <property type="component" value="Unassembled WGS sequence"/>
</dbReference>
<feature type="region of interest" description="Disordered" evidence="5">
    <location>
        <begin position="530"/>
        <end position="595"/>
    </location>
</feature>
<dbReference type="EMBL" id="JANAWD010000095">
    <property type="protein sequence ID" value="KAJ3487326.1"/>
    <property type="molecule type" value="Genomic_DNA"/>
</dbReference>
<comment type="caution">
    <text evidence="9">The sequence shown here is derived from an EMBL/GenBank/DDBJ whole genome shotgun (WGS) entry which is preliminary data.</text>
</comment>
<evidence type="ECO:0000256" key="3">
    <source>
        <dbReference type="ARBA" id="ARBA00022679"/>
    </source>
</evidence>
<evidence type="ECO:0000259" key="7">
    <source>
        <dbReference type="Pfam" id="PF02911"/>
    </source>
</evidence>
<dbReference type="InterPro" id="IPR005793">
    <property type="entry name" value="Formyl_trans_C"/>
</dbReference>
<accession>A0AAD5YIU6</accession>
<dbReference type="Pfam" id="PF00551">
    <property type="entry name" value="Formyl_trans_N"/>
    <property type="match status" value="1"/>
</dbReference>
<feature type="domain" description="Formyl transferase C-terminal" evidence="7">
    <location>
        <begin position="215"/>
        <end position="321"/>
    </location>
</feature>
<proteinExistence type="inferred from homology"/>
<dbReference type="EC" id="2.1.2.9" evidence="2"/>
<dbReference type="InterPro" id="IPR057678">
    <property type="entry name" value="DUF7918"/>
</dbReference>
<dbReference type="PANTHER" id="PTHR11138:SF5">
    <property type="entry name" value="METHIONYL-TRNA FORMYLTRANSFERASE, MITOCHONDRIAL"/>
    <property type="match status" value="1"/>
</dbReference>
<dbReference type="AlphaFoldDB" id="A0AAD5YIU6"/>
<evidence type="ECO:0000259" key="8">
    <source>
        <dbReference type="Pfam" id="PF25534"/>
    </source>
</evidence>
<dbReference type="GO" id="GO:0005739">
    <property type="term" value="C:mitochondrion"/>
    <property type="evidence" value="ECO:0007669"/>
    <property type="project" value="TreeGrafter"/>
</dbReference>
<dbReference type="PANTHER" id="PTHR11138">
    <property type="entry name" value="METHIONYL-TRNA FORMYLTRANSFERASE"/>
    <property type="match status" value="1"/>
</dbReference>
<dbReference type="InterPro" id="IPR036477">
    <property type="entry name" value="Formyl_transf_N_sf"/>
</dbReference>
<evidence type="ECO:0000256" key="5">
    <source>
        <dbReference type="SAM" id="MobiDB-lite"/>
    </source>
</evidence>
<keyword evidence="3" id="KW-0808">Transferase</keyword>
<dbReference type="Pfam" id="PF25534">
    <property type="entry name" value="DUF7918"/>
    <property type="match status" value="1"/>
</dbReference>
<evidence type="ECO:0000313" key="10">
    <source>
        <dbReference type="Proteomes" id="UP001212997"/>
    </source>
</evidence>
<dbReference type="CDD" id="cd08646">
    <property type="entry name" value="FMT_core_Met-tRNA-FMT_N"/>
    <property type="match status" value="1"/>
</dbReference>